<dbReference type="RefSeq" id="WP_013291892.1">
    <property type="nucleotide sequence ID" value="NC_014393.1"/>
</dbReference>
<feature type="domain" description="ERCC4" evidence="1">
    <location>
        <begin position="24"/>
        <end position="158"/>
    </location>
</feature>
<organism evidence="2 3">
    <name type="scientific">Clostridium cellulovorans (strain ATCC 35296 / DSM 3052 / OCM 3 / 743B)</name>
    <dbReference type="NCBI Taxonomy" id="573061"/>
    <lineage>
        <taxon>Bacteria</taxon>
        <taxon>Bacillati</taxon>
        <taxon>Bacillota</taxon>
        <taxon>Clostridia</taxon>
        <taxon>Eubacteriales</taxon>
        <taxon>Clostridiaceae</taxon>
        <taxon>Clostridium</taxon>
    </lineage>
</organism>
<proteinExistence type="predicted"/>
<evidence type="ECO:0000313" key="2">
    <source>
        <dbReference type="EMBL" id="ADL53232.1"/>
    </source>
</evidence>
<evidence type="ECO:0000259" key="1">
    <source>
        <dbReference type="Pfam" id="PF02732"/>
    </source>
</evidence>
<accession>D9SWF0</accession>
<dbReference type="Proteomes" id="UP000002730">
    <property type="component" value="Chromosome"/>
</dbReference>
<dbReference type="InterPro" id="IPR011335">
    <property type="entry name" value="Restrct_endonuc-II-like"/>
</dbReference>
<gene>
    <name evidence="2" type="ordered locus">Clocel_3556</name>
</gene>
<dbReference type="GO" id="GO:0006259">
    <property type="term" value="P:DNA metabolic process"/>
    <property type="evidence" value="ECO:0007669"/>
    <property type="project" value="UniProtKB-ARBA"/>
</dbReference>
<dbReference type="Gene3D" id="3.40.50.10130">
    <property type="match status" value="1"/>
</dbReference>
<sequence>MYYFKFSDTEIKKLLSENLVIVCDTNEQENSHILSYFTKKKVKYKKAKIPEGDYTAIITARPEMGIYRDLNFPVAVERKAHINEFIGNLMEETDSRDDIRLIREFQRAKVKGIKMFLMIEEKNGLENIKKGNYRSKFSVKAVLGRLSSIQDLYLSDTIFVPQEEAGFEIFRKLYYGVRNYLKELNPEIAEFDYGIEEDTEGIL</sequence>
<dbReference type="eggNOG" id="ENOG503001F">
    <property type="taxonomic scope" value="Bacteria"/>
</dbReference>
<dbReference type="SUPFAM" id="SSF52980">
    <property type="entry name" value="Restriction endonuclease-like"/>
    <property type="match status" value="1"/>
</dbReference>
<dbReference type="HOGENOM" id="CLU_118021_0_0_9"/>
<name>D9SWF0_CLOC7</name>
<dbReference type="InterPro" id="IPR006166">
    <property type="entry name" value="ERCC4_domain"/>
</dbReference>
<dbReference type="GO" id="GO:0003677">
    <property type="term" value="F:DNA binding"/>
    <property type="evidence" value="ECO:0007669"/>
    <property type="project" value="InterPro"/>
</dbReference>
<dbReference type="STRING" id="573061.Clocel_3556"/>
<dbReference type="Pfam" id="PF02732">
    <property type="entry name" value="ERCC4"/>
    <property type="match status" value="1"/>
</dbReference>
<dbReference type="EMBL" id="CP002160">
    <property type="protein sequence ID" value="ADL53232.1"/>
    <property type="molecule type" value="Genomic_DNA"/>
</dbReference>
<protein>
    <recommendedName>
        <fullName evidence="1">ERCC4 domain-containing protein</fullName>
    </recommendedName>
</protein>
<reference evidence="2 3" key="1">
    <citation type="submission" date="2010-08" db="EMBL/GenBank/DDBJ databases">
        <title>Complete sequence of Clostridium cellulovorans 743B.</title>
        <authorList>
            <consortium name="US DOE Joint Genome Institute"/>
            <person name="Lucas S."/>
            <person name="Copeland A."/>
            <person name="Lapidus A."/>
            <person name="Cheng J.-F."/>
            <person name="Bruce D."/>
            <person name="Goodwin L."/>
            <person name="Pitluck S."/>
            <person name="Chertkov O."/>
            <person name="Detter J.C."/>
            <person name="Han C."/>
            <person name="Tapia R."/>
            <person name="Land M."/>
            <person name="Hauser L."/>
            <person name="Chang Y.-J."/>
            <person name="Jeffries C."/>
            <person name="Kyrpides N."/>
            <person name="Ivanova N."/>
            <person name="Mikhailova N."/>
            <person name="Hemme C.L."/>
            <person name="Woyke T."/>
        </authorList>
    </citation>
    <scope>NUCLEOTIDE SEQUENCE [LARGE SCALE GENOMIC DNA]</scope>
    <source>
        <strain evidence="3">ATCC 35296 / DSM 3052 / OCM 3 / 743B</strain>
    </source>
</reference>
<dbReference type="AlphaFoldDB" id="D9SWF0"/>
<evidence type="ECO:0000313" key="3">
    <source>
        <dbReference type="Proteomes" id="UP000002730"/>
    </source>
</evidence>
<dbReference type="KEGG" id="ccb:Clocel_3556"/>
<keyword evidence="3" id="KW-1185">Reference proteome</keyword>
<dbReference type="OrthoDB" id="2838811at2"/>
<dbReference type="GO" id="GO:0004518">
    <property type="term" value="F:nuclease activity"/>
    <property type="evidence" value="ECO:0007669"/>
    <property type="project" value="InterPro"/>
</dbReference>